<proteinExistence type="predicted"/>
<evidence type="ECO:0000313" key="1">
    <source>
        <dbReference type="EMBL" id="ADB42629.1"/>
    </source>
</evidence>
<evidence type="ECO:0008006" key="3">
    <source>
        <dbReference type="Google" id="ProtNLM"/>
    </source>
</evidence>
<dbReference type="RefSeq" id="WP_012931111.1">
    <property type="nucleotide sequence ID" value="NC_013731.1"/>
</dbReference>
<keyword evidence="2" id="KW-1185">Reference proteome</keyword>
<dbReference type="HOGENOM" id="CLU_171000_0_0_10"/>
<organism evidence="1 2">
    <name type="scientific">Spirosoma linguale (strain ATCC 33905 / DSM 74 / LMG 10896 / Claus 1)</name>
    <dbReference type="NCBI Taxonomy" id="504472"/>
    <lineage>
        <taxon>Bacteria</taxon>
        <taxon>Pseudomonadati</taxon>
        <taxon>Bacteroidota</taxon>
        <taxon>Cytophagia</taxon>
        <taxon>Cytophagales</taxon>
        <taxon>Cytophagaceae</taxon>
        <taxon>Spirosoma</taxon>
    </lineage>
</organism>
<keyword evidence="1" id="KW-0614">Plasmid</keyword>
<dbReference type="EMBL" id="CP001770">
    <property type="protein sequence ID" value="ADB42629.1"/>
    <property type="molecule type" value="Genomic_DNA"/>
</dbReference>
<name>D2QUZ7_SPILD</name>
<accession>D2QUZ7</accession>
<reference evidence="1 2" key="1">
    <citation type="journal article" date="2010" name="Stand. Genomic Sci.">
        <title>Complete genome sequence of Spirosoma linguale type strain (1).</title>
        <authorList>
            <person name="Lail K."/>
            <person name="Sikorski J."/>
            <person name="Saunders E."/>
            <person name="Lapidus A."/>
            <person name="Glavina Del Rio T."/>
            <person name="Copeland A."/>
            <person name="Tice H."/>
            <person name="Cheng J.-F."/>
            <person name="Lucas S."/>
            <person name="Nolan M."/>
            <person name="Bruce D."/>
            <person name="Goodwin L."/>
            <person name="Pitluck S."/>
            <person name="Ivanova N."/>
            <person name="Mavromatis K."/>
            <person name="Ovchinnikova G."/>
            <person name="Pati A."/>
            <person name="Chen A."/>
            <person name="Palaniappan K."/>
            <person name="Land M."/>
            <person name="Hauser L."/>
            <person name="Chang Y.-J."/>
            <person name="Jeffries C.D."/>
            <person name="Chain P."/>
            <person name="Brettin T."/>
            <person name="Detter J.C."/>
            <person name="Schuetze A."/>
            <person name="Rohde M."/>
            <person name="Tindall B.J."/>
            <person name="Goeker M."/>
            <person name="Bristow J."/>
            <person name="Eisen J.A."/>
            <person name="Markowitz V."/>
            <person name="Hugenholtz P."/>
            <person name="Kyrpides N.C."/>
            <person name="Klenk H.-P."/>
            <person name="Chen F."/>
        </authorList>
    </citation>
    <scope>NUCLEOTIDE SEQUENCE [LARGE SCALE GENOMIC DNA]</scope>
    <source>
        <strain evidence="2">ATCC 33905 / DSM 74 / LMG 10896 / Claus 1</strain>
    </source>
</reference>
<geneLocation type="plasmid" evidence="1 2">
    <name>pSLIN01</name>
</geneLocation>
<sequence>MNPPLINLEDYRTPGSKVFTGRDRGEEVRKKSHIDDLVDANPEVVIEVPADVWSINPSFLEQLFYNIVPKFGKEGFYQRVRFHTEGLGYDIAKDVEEAIDRRLRKSNALNFY</sequence>
<gene>
    <name evidence="1" type="ordered locus">Slin_6672</name>
</gene>
<dbReference type="Proteomes" id="UP000002028">
    <property type="component" value="Plasmid pSLIN01"/>
</dbReference>
<protein>
    <recommendedName>
        <fullName evidence="3">DUF4325 domain-containing protein</fullName>
    </recommendedName>
</protein>
<evidence type="ECO:0000313" key="2">
    <source>
        <dbReference type="Proteomes" id="UP000002028"/>
    </source>
</evidence>
<dbReference type="AlphaFoldDB" id="D2QUZ7"/>
<dbReference type="KEGG" id="sli:Slin_6672"/>